<accession>A0A8W7Q118</accession>
<reference evidence="1" key="1">
    <citation type="submission" date="2022-08" db="UniProtKB">
        <authorList>
            <consortium name="EnsemblMetazoa"/>
        </authorList>
    </citation>
    <scope>IDENTIFICATION</scope>
</reference>
<sequence length="121" mass="13350">MLKRVRFGVGGVCKLITESNIGLAWIRLFRDKPPGTDKINARSSSKLQKSLAKKFSQPMLMGKPNDNTGREEVVKINSSGSLYFFPLGAGLADESWLSMMLCACLMRRTPNVAAAERPDDD</sequence>
<protein>
    <submittedName>
        <fullName evidence="1">Uncharacterized protein</fullName>
    </submittedName>
</protein>
<dbReference type="AlphaFoldDB" id="A0A8W7Q118"/>
<proteinExistence type="predicted"/>
<organism evidence="1">
    <name type="scientific">Anopheles coluzzii</name>
    <name type="common">African malaria mosquito</name>
    <dbReference type="NCBI Taxonomy" id="1518534"/>
    <lineage>
        <taxon>Eukaryota</taxon>
        <taxon>Metazoa</taxon>
        <taxon>Ecdysozoa</taxon>
        <taxon>Arthropoda</taxon>
        <taxon>Hexapoda</taxon>
        <taxon>Insecta</taxon>
        <taxon>Pterygota</taxon>
        <taxon>Neoptera</taxon>
        <taxon>Endopterygota</taxon>
        <taxon>Diptera</taxon>
        <taxon>Nematocera</taxon>
        <taxon>Culicoidea</taxon>
        <taxon>Culicidae</taxon>
        <taxon>Anophelinae</taxon>
        <taxon>Anopheles</taxon>
    </lineage>
</organism>
<dbReference type="EnsemblMetazoa" id="ACOM041174-RA">
    <property type="protein sequence ID" value="ACOM041174-PA.1"/>
    <property type="gene ID" value="ACOM041174"/>
</dbReference>
<name>A0A8W7Q118_ANOCL</name>
<evidence type="ECO:0000313" key="1">
    <source>
        <dbReference type="EnsemblMetazoa" id="ACOM041174-PA.1"/>
    </source>
</evidence>
<dbReference type="Proteomes" id="UP000075882">
    <property type="component" value="Unassembled WGS sequence"/>
</dbReference>